<evidence type="ECO:0000256" key="10">
    <source>
        <dbReference type="SAM" id="SignalP"/>
    </source>
</evidence>
<dbReference type="PANTHER" id="PTHR22811">
    <property type="entry name" value="TRANSMEMBRANE EMP24 DOMAIN-CONTAINING PROTEIN"/>
    <property type="match status" value="1"/>
</dbReference>
<dbReference type="GO" id="GO:0005794">
    <property type="term" value="C:Golgi apparatus"/>
    <property type="evidence" value="ECO:0000318"/>
    <property type="project" value="GO_Central"/>
</dbReference>
<feature type="domain" description="GOLD" evidence="11">
    <location>
        <begin position="39"/>
        <end position="128"/>
    </location>
</feature>
<evidence type="ECO:0000256" key="8">
    <source>
        <dbReference type="RuleBase" id="RU003827"/>
    </source>
</evidence>
<dbReference type="GO" id="GO:0007030">
    <property type="term" value="P:Golgi organization"/>
    <property type="evidence" value="ECO:0000318"/>
    <property type="project" value="GO_Central"/>
</dbReference>
<dbReference type="GO" id="GO:0006888">
    <property type="term" value="P:endoplasmic reticulum to Golgi vesicle-mediated transport"/>
    <property type="evidence" value="ECO:0000318"/>
    <property type="project" value="GO_Central"/>
</dbReference>
<comment type="subcellular location">
    <subcellularLocation>
        <location evidence="7">Endomembrane system</location>
        <topology evidence="7">Single-pass membrane protein</topology>
    </subcellularLocation>
    <subcellularLocation>
        <location evidence="1 8">Membrane</location>
        <topology evidence="1 8">Single-pass type I membrane protein</topology>
    </subcellularLocation>
</comment>
<evidence type="ECO:0000256" key="7">
    <source>
        <dbReference type="ARBA" id="ARBA00037847"/>
    </source>
</evidence>
<evidence type="ECO:0000313" key="12">
    <source>
        <dbReference type="EMBL" id="PNR27484.1"/>
    </source>
</evidence>
<dbReference type="GO" id="GO:0005793">
    <property type="term" value="C:endoplasmic reticulum-Golgi intermediate compartment"/>
    <property type="evidence" value="ECO:0000318"/>
    <property type="project" value="GO_Central"/>
</dbReference>
<evidence type="ECO:0000256" key="1">
    <source>
        <dbReference type="ARBA" id="ARBA00004479"/>
    </source>
</evidence>
<dbReference type="EnsemblPlants" id="Pp3c25_5770V3.1">
    <property type="protein sequence ID" value="Pp3c25_5770V3.1"/>
    <property type="gene ID" value="Pp3c25_5770"/>
</dbReference>
<evidence type="ECO:0000313" key="13">
    <source>
        <dbReference type="EnsemblPlants" id="Pp3c25_5770V3.1"/>
    </source>
</evidence>
<proteinExistence type="inferred from homology"/>
<dbReference type="InterPro" id="IPR036598">
    <property type="entry name" value="GOLD_dom_sf"/>
</dbReference>
<organism evidence="12">
    <name type="scientific">Physcomitrium patens</name>
    <name type="common">Spreading-leaved earth moss</name>
    <name type="synonym">Physcomitrella patens</name>
    <dbReference type="NCBI Taxonomy" id="3218"/>
    <lineage>
        <taxon>Eukaryota</taxon>
        <taxon>Viridiplantae</taxon>
        <taxon>Streptophyta</taxon>
        <taxon>Embryophyta</taxon>
        <taxon>Bryophyta</taxon>
        <taxon>Bryophytina</taxon>
        <taxon>Bryopsida</taxon>
        <taxon>Funariidae</taxon>
        <taxon>Funariales</taxon>
        <taxon>Funariaceae</taxon>
        <taxon>Physcomitrium</taxon>
    </lineage>
</organism>
<dbReference type="PaxDb" id="3218-PP1S88_51V6.1"/>
<dbReference type="InterPro" id="IPR009038">
    <property type="entry name" value="GOLD_dom"/>
</dbReference>
<evidence type="ECO:0000313" key="14">
    <source>
        <dbReference type="Proteomes" id="UP000006727"/>
    </source>
</evidence>
<dbReference type="GO" id="GO:0005783">
    <property type="term" value="C:endoplasmic reticulum"/>
    <property type="evidence" value="ECO:0000318"/>
    <property type="project" value="GO_Central"/>
</dbReference>
<name>A0A2K1IDY2_PHYPA</name>
<comment type="similarity">
    <text evidence="2 8">Belongs to the EMP24/GP25L family.</text>
</comment>
<keyword evidence="3 8" id="KW-0812">Transmembrane</keyword>
<evidence type="ECO:0000259" key="11">
    <source>
        <dbReference type="PROSITE" id="PS50866"/>
    </source>
</evidence>
<accession>A0A2K1IDY2</accession>
<dbReference type="Proteomes" id="UP000006727">
    <property type="component" value="Chromosome 25"/>
</dbReference>
<sequence length="222" mass="25834">MEGMGRRRCGWWRQVLLIVGMWLVLARRAQGIRFVIDKKECFQHEVPFDGDHVRVSYVVIKSESSWSFEHTPVGLDLIVEGPAGHQVHSSKALVEDKFDFTAARKGLYKFCFFNRNSMHETVDFDVHVGYHILNADEEHVKDEHIEPLMMQIESLEESLYSIQFEQHWLLAQTDQQEIVNKAMSRRVVYKAMLEALALMGCSVLQVVLLRRLFEKKLGQSRV</sequence>
<evidence type="ECO:0000256" key="4">
    <source>
        <dbReference type="ARBA" id="ARBA00022729"/>
    </source>
</evidence>
<dbReference type="AlphaFoldDB" id="A0A2K1IDY2"/>
<evidence type="ECO:0000256" key="9">
    <source>
        <dbReference type="SAM" id="Phobius"/>
    </source>
</evidence>
<dbReference type="GO" id="GO:0006886">
    <property type="term" value="P:intracellular protein transport"/>
    <property type="evidence" value="ECO:0000318"/>
    <property type="project" value="GO_Central"/>
</dbReference>
<feature type="chain" id="PRO_5044576222" description="GOLD domain-containing protein" evidence="10">
    <location>
        <begin position="32"/>
        <end position="222"/>
    </location>
</feature>
<dbReference type="EMBL" id="ABEU02000025">
    <property type="protein sequence ID" value="PNR27484.1"/>
    <property type="molecule type" value="Genomic_DNA"/>
</dbReference>
<dbReference type="InterPro" id="IPR015720">
    <property type="entry name" value="Emp24-like"/>
</dbReference>
<keyword evidence="5 9" id="KW-1133">Transmembrane helix</keyword>
<dbReference type="OrthoDB" id="1929172at2759"/>
<keyword evidence="6 9" id="KW-0472">Membrane</keyword>
<keyword evidence="4 10" id="KW-0732">Signal</keyword>
<dbReference type="GeneID" id="112277185"/>
<keyword evidence="14" id="KW-1185">Reference proteome</keyword>
<dbReference type="PROSITE" id="PS50866">
    <property type="entry name" value="GOLD"/>
    <property type="match status" value="1"/>
</dbReference>
<reference evidence="13" key="3">
    <citation type="submission" date="2020-12" db="UniProtKB">
        <authorList>
            <consortium name="EnsemblPlants"/>
        </authorList>
    </citation>
    <scope>IDENTIFICATION</scope>
</reference>
<evidence type="ECO:0000256" key="3">
    <source>
        <dbReference type="ARBA" id="ARBA00022692"/>
    </source>
</evidence>
<evidence type="ECO:0000256" key="2">
    <source>
        <dbReference type="ARBA" id="ARBA00007104"/>
    </source>
</evidence>
<gene>
    <name evidence="13" type="primary">LOC112277185</name>
    <name evidence="12" type="ORF">PHYPA_029636</name>
</gene>
<reference evidence="12 14" key="1">
    <citation type="journal article" date="2008" name="Science">
        <title>The Physcomitrella genome reveals evolutionary insights into the conquest of land by plants.</title>
        <authorList>
            <person name="Rensing S."/>
            <person name="Lang D."/>
            <person name="Zimmer A."/>
            <person name="Terry A."/>
            <person name="Salamov A."/>
            <person name="Shapiro H."/>
            <person name="Nishiyama T."/>
            <person name="Perroud P.-F."/>
            <person name="Lindquist E."/>
            <person name="Kamisugi Y."/>
            <person name="Tanahashi T."/>
            <person name="Sakakibara K."/>
            <person name="Fujita T."/>
            <person name="Oishi K."/>
            <person name="Shin-I T."/>
            <person name="Kuroki Y."/>
            <person name="Toyoda A."/>
            <person name="Suzuki Y."/>
            <person name="Hashimoto A."/>
            <person name="Yamaguchi K."/>
            <person name="Sugano A."/>
            <person name="Kohara Y."/>
            <person name="Fujiyama A."/>
            <person name="Anterola A."/>
            <person name="Aoki S."/>
            <person name="Ashton N."/>
            <person name="Barbazuk W.B."/>
            <person name="Barker E."/>
            <person name="Bennetzen J."/>
            <person name="Bezanilla M."/>
            <person name="Blankenship R."/>
            <person name="Cho S.H."/>
            <person name="Dutcher S."/>
            <person name="Estelle M."/>
            <person name="Fawcett J.A."/>
            <person name="Gundlach H."/>
            <person name="Hanada K."/>
            <person name="Heyl A."/>
            <person name="Hicks K.A."/>
            <person name="Hugh J."/>
            <person name="Lohr M."/>
            <person name="Mayer K."/>
            <person name="Melkozernov A."/>
            <person name="Murata T."/>
            <person name="Nelson D."/>
            <person name="Pils B."/>
            <person name="Prigge M."/>
            <person name="Reiss B."/>
            <person name="Renner T."/>
            <person name="Rombauts S."/>
            <person name="Rushton P."/>
            <person name="Sanderfoot A."/>
            <person name="Schween G."/>
            <person name="Shiu S.-H."/>
            <person name="Stueber K."/>
            <person name="Theodoulou F.L."/>
            <person name="Tu H."/>
            <person name="Van de Peer Y."/>
            <person name="Verrier P.J."/>
            <person name="Waters E."/>
            <person name="Wood A."/>
            <person name="Yang L."/>
            <person name="Cove D."/>
            <person name="Cuming A."/>
            <person name="Hasebe M."/>
            <person name="Lucas S."/>
            <person name="Mishler D.B."/>
            <person name="Reski R."/>
            <person name="Grigoriev I."/>
            <person name="Quatrano R.S."/>
            <person name="Boore J.L."/>
        </authorList>
    </citation>
    <scope>NUCLEOTIDE SEQUENCE [LARGE SCALE GENOMIC DNA]</scope>
    <source>
        <strain evidence="13 14">cv. Gransden 2004</strain>
    </source>
</reference>
<dbReference type="Gramene" id="Pp3c25_5770V3.2">
    <property type="protein sequence ID" value="Pp3c25_5770V3.2"/>
    <property type="gene ID" value="Pp3c25_5770"/>
</dbReference>
<dbReference type="RefSeq" id="XP_024365010.1">
    <property type="nucleotide sequence ID" value="XM_024509242.2"/>
</dbReference>
<dbReference type="EnsemblPlants" id="Pp3c25_5770V3.2">
    <property type="protein sequence ID" value="Pp3c25_5770V3.2"/>
    <property type="gene ID" value="Pp3c25_5770"/>
</dbReference>
<evidence type="ECO:0000256" key="5">
    <source>
        <dbReference type="ARBA" id="ARBA00022989"/>
    </source>
</evidence>
<dbReference type="Pfam" id="PF01105">
    <property type="entry name" value="EMP24_GP25L"/>
    <property type="match status" value="1"/>
</dbReference>
<dbReference type="STRING" id="3218.A0A2K1IDY2"/>
<reference evidence="12 14" key="2">
    <citation type="journal article" date="2018" name="Plant J.">
        <title>The Physcomitrella patens chromosome-scale assembly reveals moss genome structure and evolution.</title>
        <authorList>
            <person name="Lang D."/>
            <person name="Ullrich K.K."/>
            <person name="Murat F."/>
            <person name="Fuchs J."/>
            <person name="Jenkins J."/>
            <person name="Haas F.B."/>
            <person name="Piednoel M."/>
            <person name="Gundlach H."/>
            <person name="Van Bel M."/>
            <person name="Meyberg R."/>
            <person name="Vives C."/>
            <person name="Morata J."/>
            <person name="Symeonidi A."/>
            <person name="Hiss M."/>
            <person name="Muchero W."/>
            <person name="Kamisugi Y."/>
            <person name="Saleh O."/>
            <person name="Blanc G."/>
            <person name="Decker E.L."/>
            <person name="van Gessel N."/>
            <person name="Grimwood J."/>
            <person name="Hayes R.D."/>
            <person name="Graham S.W."/>
            <person name="Gunter L.E."/>
            <person name="McDaniel S.F."/>
            <person name="Hoernstein S.N.W."/>
            <person name="Larsson A."/>
            <person name="Li F.W."/>
            <person name="Perroud P.F."/>
            <person name="Phillips J."/>
            <person name="Ranjan P."/>
            <person name="Rokshar D.S."/>
            <person name="Rothfels C.J."/>
            <person name="Schneider L."/>
            <person name="Shu S."/>
            <person name="Stevenson D.W."/>
            <person name="Thummler F."/>
            <person name="Tillich M."/>
            <person name="Villarreal Aguilar J.C."/>
            <person name="Widiez T."/>
            <person name="Wong G.K."/>
            <person name="Wymore A."/>
            <person name="Zhang Y."/>
            <person name="Zimmer A.D."/>
            <person name="Quatrano R.S."/>
            <person name="Mayer K.F.X."/>
            <person name="Goodstein D."/>
            <person name="Casacuberta J.M."/>
            <person name="Vandepoele K."/>
            <person name="Reski R."/>
            <person name="Cuming A.C."/>
            <person name="Tuskan G.A."/>
            <person name="Maumus F."/>
            <person name="Salse J."/>
            <person name="Schmutz J."/>
            <person name="Rensing S.A."/>
        </authorList>
    </citation>
    <scope>NUCLEOTIDE SEQUENCE [LARGE SCALE GENOMIC DNA]</scope>
    <source>
        <strain evidence="13 14">cv. Gransden 2004</strain>
    </source>
</reference>
<protein>
    <recommendedName>
        <fullName evidence="11">GOLD domain-containing protein</fullName>
    </recommendedName>
</protein>
<dbReference type="OMA" id="HFDPLMQ"/>
<dbReference type="GO" id="GO:0030134">
    <property type="term" value="C:COPII-coated ER to Golgi transport vesicle"/>
    <property type="evidence" value="ECO:0000318"/>
    <property type="project" value="GO_Central"/>
</dbReference>
<evidence type="ECO:0000256" key="6">
    <source>
        <dbReference type="ARBA" id="ARBA00023136"/>
    </source>
</evidence>
<dbReference type="Gramene" id="Pp3c25_5770V3.1">
    <property type="protein sequence ID" value="Pp3c25_5770V3.1"/>
    <property type="gene ID" value="Pp3c25_5770"/>
</dbReference>
<dbReference type="SMART" id="SM01190">
    <property type="entry name" value="EMP24_GP25L"/>
    <property type="match status" value="1"/>
</dbReference>
<dbReference type="SUPFAM" id="SSF101576">
    <property type="entry name" value="Supernatant protein factor (SPF), C-terminal domain"/>
    <property type="match status" value="1"/>
</dbReference>
<feature type="transmembrane region" description="Helical" evidence="9">
    <location>
        <begin position="187"/>
        <end position="209"/>
    </location>
</feature>
<feature type="signal peptide" evidence="10">
    <location>
        <begin position="1"/>
        <end position="31"/>
    </location>
</feature>
<dbReference type="GO" id="GO:0016020">
    <property type="term" value="C:membrane"/>
    <property type="evidence" value="ECO:0007669"/>
    <property type="project" value="UniProtKB-SubCell"/>
</dbReference>